<evidence type="ECO:0000256" key="2">
    <source>
        <dbReference type="ARBA" id="ARBA00022679"/>
    </source>
</evidence>
<keyword evidence="11" id="KW-1185">Reference proteome</keyword>
<dbReference type="Proteomes" id="UP001196413">
    <property type="component" value="Unassembled WGS sequence"/>
</dbReference>
<keyword evidence="2" id="KW-0808">Transferase</keyword>
<comment type="caution">
    <text evidence="10">The sequence shown here is derived from an EMBL/GenBank/DDBJ whole genome shotgun (WGS) entry which is preliminary data.</text>
</comment>
<evidence type="ECO:0000256" key="6">
    <source>
        <dbReference type="ARBA" id="ARBA00047899"/>
    </source>
</evidence>
<evidence type="ECO:0000256" key="4">
    <source>
        <dbReference type="ARBA" id="ARBA00022777"/>
    </source>
</evidence>
<evidence type="ECO:0000256" key="7">
    <source>
        <dbReference type="ARBA" id="ARBA00048679"/>
    </source>
</evidence>
<dbReference type="InterPro" id="IPR000719">
    <property type="entry name" value="Prot_kinase_dom"/>
</dbReference>
<comment type="catalytic activity">
    <reaction evidence="6">
        <text>L-threonyl-[protein] + ATP = O-phospho-L-threonyl-[protein] + ADP + H(+)</text>
        <dbReference type="Rhea" id="RHEA:46608"/>
        <dbReference type="Rhea" id="RHEA-COMP:11060"/>
        <dbReference type="Rhea" id="RHEA-COMP:11605"/>
        <dbReference type="ChEBI" id="CHEBI:15378"/>
        <dbReference type="ChEBI" id="CHEBI:30013"/>
        <dbReference type="ChEBI" id="CHEBI:30616"/>
        <dbReference type="ChEBI" id="CHEBI:61977"/>
        <dbReference type="ChEBI" id="CHEBI:456216"/>
        <dbReference type="EC" id="2.7.11.1"/>
    </reaction>
</comment>
<protein>
    <recommendedName>
        <fullName evidence="9">Protein kinase domain-containing protein</fullName>
    </recommendedName>
</protein>
<keyword evidence="5 8" id="KW-0067">ATP-binding</keyword>
<gene>
    <name evidence="10" type="ORF">KIN20_035962</name>
</gene>
<evidence type="ECO:0000256" key="5">
    <source>
        <dbReference type="ARBA" id="ARBA00022840"/>
    </source>
</evidence>
<evidence type="ECO:0000256" key="8">
    <source>
        <dbReference type="PIRSR" id="PIRSR630616-2"/>
    </source>
</evidence>
<dbReference type="SUPFAM" id="SSF56112">
    <property type="entry name" value="Protein kinase-like (PK-like)"/>
    <property type="match status" value="1"/>
</dbReference>
<keyword evidence="4" id="KW-0418">Kinase</keyword>
<keyword evidence="3 8" id="KW-0547">Nucleotide-binding</keyword>
<dbReference type="GO" id="GO:0004674">
    <property type="term" value="F:protein serine/threonine kinase activity"/>
    <property type="evidence" value="ECO:0007669"/>
    <property type="project" value="UniProtKB-KW"/>
</dbReference>
<feature type="binding site" evidence="8">
    <location>
        <position position="21"/>
    </location>
    <ligand>
        <name>ATP</name>
        <dbReference type="ChEBI" id="CHEBI:30616"/>
    </ligand>
</feature>
<keyword evidence="1" id="KW-0723">Serine/threonine-protein kinase</keyword>
<dbReference type="GO" id="GO:0005524">
    <property type="term" value="F:ATP binding"/>
    <property type="evidence" value="ECO:0007669"/>
    <property type="project" value="UniProtKB-KW"/>
</dbReference>
<name>A0AAD5RCC3_PARTN</name>
<proteinExistence type="predicted"/>
<feature type="domain" description="Protein kinase" evidence="9">
    <location>
        <begin position="1"/>
        <end position="77"/>
    </location>
</feature>
<evidence type="ECO:0000313" key="11">
    <source>
        <dbReference type="Proteomes" id="UP001196413"/>
    </source>
</evidence>
<accession>A0AAD5RCC3</accession>
<dbReference type="PANTHER" id="PTHR24350">
    <property type="entry name" value="SERINE/THREONINE-PROTEIN KINASE IAL-RELATED"/>
    <property type="match status" value="1"/>
</dbReference>
<evidence type="ECO:0000259" key="9">
    <source>
        <dbReference type="PROSITE" id="PS50011"/>
    </source>
</evidence>
<dbReference type="InterPro" id="IPR030616">
    <property type="entry name" value="Aur-like"/>
</dbReference>
<dbReference type="AlphaFoldDB" id="A0AAD5RCC3"/>
<dbReference type="Gene3D" id="1.10.510.10">
    <property type="entry name" value="Transferase(Phosphotransferase) domain 1"/>
    <property type="match status" value="1"/>
</dbReference>
<dbReference type="InterPro" id="IPR011009">
    <property type="entry name" value="Kinase-like_dom_sf"/>
</dbReference>
<organism evidence="10 11">
    <name type="scientific">Parelaphostrongylus tenuis</name>
    <name type="common">Meningeal worm</name>
    <dbReference type="NCBI Taxonomy" id="148309"/>
    <lineage>
        <taxon>Eukaryota</taxon>
        <taxon>Metazoa</taxon>
        <taxon>Ecdysozoa</taxon>
        <taxon>Nematoda</taxon>
        <taxon>Chromadorea</taxon>
        <taxon>Rhabditida</taxon>
        <taxon>Rhabditina</taxon>
        <taxon>Rhabditomorpha</taxon>
        <taxon>Strongyloidea</taxon>
        <taxon>Metastrongylidae</taxon>
        <taxon>Parelaphostrongylus</taxon>
    </lineage>
</organism>
<comment type="catalytic activity">
    <reaction evidence="7">
        <text>L-seryl-[protein] + ATP = O-phospho-L-seryl-[protein] + ADP + H(+)</text>
        <dbReference type="Rhea" id="RHEA:17989"/>
        <dbReference type="Rhea" id="RHEA-COMP:9863"/>
        <dbReference type="Rhea" id="RHEA-COMP:11604"/>
        <dbReference type="ChEBI" id="CHEBI:15378"/>
        <dbReference type="ChEBI" id="CHEBI:29999"/>
        <dbReference type="ChEBI" id="CHEBI:30616"/>
        <dbReference type="ChEBI" id="CHEBI:83421"/>
        <dbReference type="ChEBI" id="CHEBI:456216"/>
        <dbReference type="EC" id="2.7.11.1"/>
    </reaction>
</comment>
<evidence type="ECO:0000256" key="3">
    <source>
        <dbReference type="ARBA" id="ARBA00022741"/>
    </source>
</evidence>
<sequence length="77" mass="9013">MRSLPSTPFFIIGQMLMAIADFEWAVMSADSRRKTFCGTLDYMSPEMISRTTYDHTPSPHCHRFKKRTDYSSHLIHQ</sequence>
<evidence type="ECO:0000256" key="1">
    <source>
        <dbReference type="ARBA" id="ARBA00022527"/>
    </source>
</evidence>
<reference evidence="10" key="1">
    <citation type="submission" date="2021-06" db="EMBL/GenBank/DDBJ databases">
        <title>Parelaphostrongylus tenuis whole genome reference sequence.</title>
        <authorList>
            <person name="Garwood T.J."/>
            <person name="Larsen P.A."/>
            <person name="Fountain-Jones N.M."/>
            <person name="Garbe J.R."/>
            <person name="Macchietto M.G."/>
            <person name="Kania S.A."/>
            <person name="Gerhold R.W."/>
            <person name="Richards J.E."/>
            <person name="Wolf T.M."/>
        </authorList>
    </citation>
    <scope>NUCLEOTIDE SEQUENCE</scope>
    <source>
        <strain evidence="10">MNPRO001-30</strain>
        <tissue evidence="10">Meninges</tissue>
    </source>
</reference>
<dbReference type="EMBL" id="JAHQIW010007304">
    <property type="protein sequence ID" value="KAJ1373542.1"/>
    <property type="molecule type" value="Genomic_DNA"/>
</dbReference>
<evidence type="ECO:0000313" key="10">
    <source>
        <dbReference type="EMBL" id="KAJ1373542.1"/>
    </source>
</evidence>
<dbReference type="PROSITE" id="PS50011">
    <property type="entry name" value="PROTEIN_KINASE_DOM"/>
    <property type="match status" value="1"/>
</dbReference>